<protein>
    <submittedName>
        <fullName evidence="2">Uncharacterized protein</fullName>
    </submittedName>
</protein>
<dbReference type="AlphaFoldDB" id="E0IEZ9"/>
<keyword evidence="3" id="KW-1185">Reference proteome</keyword>
<dbReference type="Proteomes" id="UP000005387">
    <property type="component" value="Unassembled WGS sequence"/>
</dbReference>
<proteinExistence type="predicted"/>
<keyword evidence="1" id="KW-0472">Membrane</keyword>
<evidence type="ECO:0000256" key="1">
    <source>
        <dbReference type="SAM" id="Phobius"/>
    </source>
</evidence>
<sequence>MEHDTRHICCGHKGKSQRCECRGMLGHKTRSSCVTRMNHHQVIYVINVIYFLFIFWSIKEYGVRCTILLLGDNLIRARGKMQNVRCGRVSDVQARGLTRTRFSLFSVRVARSPLARNERFRRTGDAEALGYGQKDAKGARGPCWAYIPQAAYHMPPASAANGLR</sequence>
<name>E0IEZ9_9BACL</name>
<dbReference type="STRING" id="717606.PaecuDRAFT_4240"/>
<accession>E0IEZ9</accession>
<dbReference type="EMBL" id="AEDD01000013">
    <property type="protein sequence ID" value="EFM08775.1"/>
    <property type="molecule type" value="Genomic_DNA"/>
</dbReference>
<keyword evidence="1" id="KW-0812">Transmembrane</keyword>
<reference evidence="2 3" key="1">
    <citation type="submission" date="2010-07" db="EMBL/GenBank/DDBJ databases">
        <title>The draft genome of Paenibacillus curdlanolyticus YK9.</title>
        <authorList>
            <consortium name="US DOE Joint Genome Institute (JGI-PGF)"/>
            <person name="Lucas S."/>
            <person name="Copeland A."/>
            <person name="Lapidus A."/>
            <person name="Cheng J.-F."/>
            <person name="Bruce D."/>
            <person name="Goodwin L."/>
            <person name="Pitluck S."/>
            <person name="Land M.L."/>
            <person name="Hauser L."/>
            <person name="Chang Y.-J."/>
            <person name="Jeffries C."/>
            <person name="Anderson I.J."/>
            <person name="Johnson E."/>
            <person name="Loganathan U."/>
            <person name="Mulhopadhyay B."/>
            <person name="Kyrpides N."/>
            <person name="Woyke T.J."/>
        </authorList>
    </citation>
    <scope>NUCLEOTIDE SEQUENCE [LARGE SCALE GENOMIC DNA]</scope>
    <source>
        <strain evidence="2 3">YK9</strain>
    </source>
</reference>
<keyword evidence="1" id="KW-1133">Transmembrane helix</keyword>
<gene>
    <name evidence="2" type="ORF">PaecuDRAFT_4240</name>
</gene>
<evidence type="ECO:0000313" key="2">
    <source>
        <dbReference type="EMBL" id="EFM08775.1"/>
    </source>
</evidence>
<evidence type="ECO:0000313" key="3">
    <source>
        <dbReference type="Proteomes" id="UP000005387"/>
    </source>
</evidence>
<feature type="transmembrane region" description="Helical" evidence="1">
    <location>
        <begin position="41"/>
        <end position="58"/>
    </location>
</feature>
<organism evidence="2 3">
    <name type="scientific">Paenibacillus curdlanolyticus YK9</name>
    <dbReference type="NCBI Taxonomy" id="717606"/>
    <lineage>
        <taxon>Bacteria</taxon>
        <taxon>Bacillati</taxon>
        <taxon>Bacillota</taxon>
        <taxon>Bacilli</taxon>
        <taxon>Bacillales</taxon>
        <taxon>Paenibacillaceae</taxon>
        <taxon>Paenibacillus</taxon>
    </lineage>
</organism>